<keyword evidence="2" id="KW-1185">Reference proteome</keyword>
<accession>A0ACB9QMR2</accession>
<sequence>MKHSVHQIRNGIFKSEMLLPMPLSLLSAISLRVVQDLFLLFLEVPTDASALAGPPSGSADFLAEDLFRFLRLDSDNNSRECLVTGVPSLLSESPASDTGKPGSQI</sequence>
<comment type="caution">
    <text evidence="1">The sequence shown here is derived from an EMBL/GenBank/DDBJ whole genome shotgun (WGS) entry which is preliminary data.</text>
</comment>
<evidence type="ECO:0000313" key="1">
    <source>
        <dbReference type="EMBL" id="KAI4367874.1"/>
    </source>
</evidence>
<protein>
    <submittedName>
        <fullName evidence="1">Uncharacterized protein</fullName>
    </submittedName>
</protein>
<proteinExistence type="predicted"/>
<gene>
    <name evidence="1" type="ORF">MLD38_016497</name>
</gene>
<dbReference type="EMBL" id="CM042884">
    <property type="protein sequence ID" value="KAI4367874.1"/>
    <property type="molecule type" value="Genomic_DNA"/>
</dbReference>
<evidence type="ECO:0000313" key="2">
    <source>
        <dbReference type="Proteomes" id="UP001057402"/>
    </source>
</evidence>
<dbReference type="Proteomes" id="UP001057402">
    <property type="component" value="Chromosome 5"/>
</dbReference>
<organism evidence="1 2">
    <name type="scientific">Melastoma candidum</name>
    <dbReference type="NCBI Taxonomy" id="119954"/>
    <lineage>
        <taxon>Eukaryota</taxon>
        <taxon>Viridiplantae</taxon>
        <taxon>Streptophyta</taxon>
        <taxon>Embryophyta</taxon>
        <taxon>Tracheophyta</taxon>
        <taxon>Spermatophyta</taxon>
        <taxon>Magnoliopsida</taxon>
        <taxon>eudicotyledons</taxon>
        <taxon>Gunneridae</taxon>
        <taxon>Pentapetalae</taxon>
        <taxon>rosids</taxon>
        <taxon>malvids</taxon>
        <taxon>Myrtales</taxon>
        <taxon>Melastomataceae</taxon>
        <taxon>Melastomatoideae</taxon>
        <taxon>Melastomateae</taxon>
        <taxon>Melastoma</taxon>
    </lineage>
</organism>
<reference evidence="2" key="1">
    <citation type="journal article" date="2023" name="Front. Plant Sci.">
        <title>Chromosomal-level genome assembly of Melastoma candidum provides insights into trichome evolution.</title>
        <authorList>
            <person name="Zhong Y."/>
            <person name="Wu W."/>
            <person name="Sun C."/>
            <person name="Zou P."/>
            <person name="Liu Y."/>
            <person name="Dai S."/>
            <person name="Zhou R."/>
        </authorList>
    </citation>
    <scope>NUCLEOTIDE SEQUENCE [LARGE SCALE GENOMIC DNA]</scope>
</reference>
<name>A0ACB9QMR2_9MYRT</name>